<dbReference type="Proteomes" id="UP001521209">
    <property type="component" value="Unassembled WGS sequence"/>
</dbReference>
<evidence type="ECO:0000313" key="1">
    <source>
        <dbReference type="EMBL" id="MCF3945142.1"/>
    </source>
</evidence>
<keyword evidence="2" id="KW-1185">Reference proteome</keyword>
<comment type="caution">
    <text evidence="1">The sequence shown here is derived from an EMBL/GenBank/DDBJ whole genome shotgun (WGS) entry which is preliminary data.</text>
</comment>
<dbReference type="RefSeq" id="WP_235702382.1">
    <property type="nucleotide sequence ID" value="NZ_JAKGBZ010000001.1"/>
</dbReference>
<evidence type="ECO:0000313" key="2">
    <source>
        <dbReference type="Proteomes" id="UP001521209"/>
    </source>
</evidence>
<proteinExistence type="predicted"/>
<dbReference type="Pfam" id="PF13557">
    <property type="entry name" value="Phenol_MetA_deg"/>
    <property type="match status" value="1"/>
</dbReference>
<dbReference type="InterPro" id="IPR025737">
    <property type="entry name" value="FApF"/>
</dbReference>
<sequence length="156" mass="17144">MIGTVNGDLTRLGLPKPDHLALARRPIMNTQILHHLAHGDIAATNPTNSPYHSGNELGIDFAAGWNFSPKFELGITGYVYDQTTRDKLTAPLAEGWRIRPDWRTPWPCTAWSKAVGILAIRRLNVPIAVPSRAAPAIAAAPVRERQTGARRSIEPR</sequence>
<reference evidence="1 2" key="1">
    <citation type="submission" date="2022-01" db="EMBL/GenBank/DDBJ databases">
        <authorList>
            <person name="Won M."/>
            <person name="Kim S.-J."/>
            <person name="Kwon S.-W."/>
        </authorList>
    </citation>
    <scope>NUCLEOTIDE SEQUENCE [LARGE SCALE GENOMIC DNA]</scope>
    <source>
        <strain evidence="1 2">KCTC 23505</strain>
    </source>
</reference>
<gene>
    <name evidence="1" type="ORF">L2A60_00390</name>
</gene>
<accession>A0ABS9DR48</accession>
<protein>
    <submittedName>
        <fullName evidence="1">Transporter</fullName>
    </submittedName>
</protein>
<organism evidence="1 2">
    <name type="scientific">Acidiphilium iwatense</name>
    <dbReference type="NCBI Taxonomy" id="768198"/>
    <lineage>
        <taxon>Bacteria</taxon>
        <taxon>Pseudomonadati</taxon>
        <taxon>Pseudomonadota</taxon>
        <taxon>Alphaproteobacteria</taxon>
        <taxon>Acetobacterales</taxon>
        <taxon>Acidocellaceae</taxon>
        <taxon>Acidiphilium</taxon>
    </lineage>
</organism>
<name>A0ABS9DR48_9PROT</name>
<dbReference type="EMBL" id="JAKGBZ010000001">
    <property type="protein sequence ID" value="MCF3945142.1"/>
    <property type="molecule type" value="Genomic_DNA"/>
</dbReference>